<dbReference type="PANTHER" id="PTHR12806:SF0">
    <property type="entry name" value="VACUOLAR-SORTING PROTEIN SNF8"/>
    <property type="match status" value="1"/>
</dbReference>
<accession>A0ABQ6MMF6</accession>
<evidence type="ECO:0000313" key="4">
    <source>
        <dbReference type="Proteomes" id="UP001165060"/>
    </source>
</evidence>
<name>A0ABQ6MMF6_9STRA</name>
<feature type="compositionally biased region" description="Low complexity" evidence="2">
    <location>
        <begin position="15"/>
        <end position="32"/>
    </location>
</feature>
<evidence type="ECO:0000313" key="3">
    <source>
        <dbReference type="EMBL" id="GMI29253.1"/>
    </source>
</evidence>
<dbReference type="PANTHER" id="PTHR12806">
    <property type="entry name" value="EAP30 SUBUNIT OF ELL COMPLEX"/>
    <property type="match status" value="1"/>
</dbReference>
<dbReference type="InterPro" id="IPR016689">
    <property type="entry name" value="ESCRT-2_cplx_Snf8"/>
</dbReference>
<dbReference type="InterPro" id="IPR036388">
    <property type="entry name" value="WH-like_DNA-bd_sf"/>
</dbReference>
<comment type="caution">
    <text evidence="3">The sequence shown here is derived from an EMBL/GenBank/DDBJ whole genome shotgun (WGS) entry which is preliminary data.</text>
</comment>
<gene>
    <name evidence="3" type="ORF">TeGR_g3994</name>
</gene>
<evidence type="ECO:0000256" key="2">
    <source>
        <dbReference type="SAM" id="MobiDB-lite"/>
    </source>
</evidence>
<reference evidence="3 4" key="1">
    <citation type="journal article" date="2023" name="Commun. Biol.">
        <title>Genome analysis of Parmales, the sister group of diatoms, reveals the evolutionary specialization of diatoms from phago-mixotrophs to photoautotrophs.</title>
        <authorList>
            <person name="Ban H."/>
            <person name="Sato S."/>
            <person name="Yoshikawa S."/>
            <person name="Yamada K."/>
            <person name="Nakamura Y."/>
            <person name="Ichinomiya M."/>
            <person name="Sato N."/>
            <person name="Blanc-Mathieu R."/>
            <person name="Endo H."/>
            <person name="Kuwata A."/>
            <person name="Ogata H."/>
        </authorList>
    </citation>
    <scope>NUCLEOTIDE SEQUENCE [LARGE SCALE GENOMIC DNA]</scope>
</reference>
<dbReference type="EMBL" id="BRYB01001595">
    <property type="protein sequence ID" value="GMI29253.1"/>
    <property type="molecule type" value="Genomic_DNA"/>
</dbReference>
<dbReference type="InterPro" id="IPR040608">
    <property type="entry name" value="Snf8/Vps36"/>
</dbReference>
<dbReference type="Pfam" id="PF04157">
    <property type="entry name" value="EAP30"/>
    <property type="match status" value="1"/>
</dbReference>
<evidence type="ECO:0000256" key="1">
    <source>
        <dbReference type="ARBA" id="ARBA00009834"/>
    </source>
</evidence>
<dbReference type="Gene3D" id="1.10.10.10">
    <property type="entry name" value="Winged helix-like DNA-binding domain superfamily/Winged helix DNA-binding domain"/>
    <property type="match status" value="2"/>
</dbReference>
<feature type="region of interest" description="Disordered" evidence="2">
    <location>
        <begin position="1"/>
        <end position="44"/>
    </location>
</feature>
<protein>
    <submittedName>
        <fullName evidence="3">Uncharacterized protein</fullName>
    </submittedName>
</protein>
<comment type="similarity">
    <text evidence="1">Belongs to the SNF8 family.</text>
</comment>
<proteinExistence type="inferred from homology"/>
<sequence>MAHRRRIGVGRKPVPSRSAPTPSAPTPSSSAPLPNQPMPTAAPTALDSLKSNLASSDLAFVESSVAKLKAELSSFASLHAPAIKRDPALRAKFLRMCGMLHIDPVNTSRTLLGSLLGIGPYYHELALKTAEVCIATRERNGGVVSVAEILRVLRRKEARRAGGGQEIAREDVVLAVGKLGCLGGGFRMLERKGGGGKEGGNLFVVSVPMELNNDHVDAIDASASSPLGRGCVNVSFLRSRLSWPEERARRCIESLRVEGVCWEDEHGGQKAWWFMSVWLDVEEEGGA</sequence>
<dbReference type="Proteomes" id="UP001165060">
    <property type="component" value="Unassembled WGS sequence"/>
</dbReference>
<dbReference type="Gene3D" id="6.10.140.180">
    <property type="match status" value="1"/>
</dbReference>
<dbReference type="SUPFAM" id="SSF46785">
    <property type="entry name" value="Winged helix' DNA-binding domain"/>
    <property type="match status" value="2"/>
</dbReference>
<organism evidence="3 4">
    <name type="scientific">Tetraparma gracilis</name>
    <dbReference type="NCBI Taxonomy" id="2962635"/>
    <lineage>
        <taxon>Eukaryota</taxon>
        <taxon>Sar</taxon>
        <taxon>Stramenopiles</taxon>
        <taxon>Ochrophyta</taxon>
        <taxon>Bolidophyceae</taxon>
        <taxon>Parmales</taxon>
        <taxon>Triparmaceae</taxon>
        <taxon>Tetraparma</taxon>
    </lineage>
</organism>
<dbReference type="InterPro" id="IPR036390">
    <property type="entry name" value="WH_DNA-bd_sf"/>
</dbReference>
<keyword evidence="4" id="KW-1185">Reference proteome</keyword>